<evidence type="ECO:0000313" key="2">
    <source>
        <dbReference type="EMBL" id="OSD05255.1"/>
    </source>
</evidence>
<organism evidence="2 3">
    <name type="scientific">Trametes coccinea (strain BRFM310)</name>
    <name type="common">Pycnoporus coccineus</name>
    <dbReference type="NCBI Taxonomy" id="1353009"/>
    <lineage>
        <taxon>Eukaryota</taxon>
        <taxon>Fungi</taxon>
        <taxon>Dikarya</taxon>
        <taxon>Basidiomycota</taxon>
        <taxon>Agaricomycotina</taxon>
        <taxon>Agaricomycetes</taxon>
        <taxon>Polyporales</taxon>
        <taxon>Polyporaceae</taxon>
        <taxon>Trametes</taxon>
    </lineage>
</organism>
<evidence type="ECO:0008006" key="4">
    <source>
        <dbReference type="Google" id="ProtNLM"/>
    </source>
</evidence>
<feature type="region of interest" description="Disordered" evidence="1">
    <location>
        <begin position="18"/>
        <end position="38"/>
    </location>
</feature>
<dbReference type="SUPFAM" id="SSF52047">
    <property type="entry name" value="RNI-like"/>
    <property type="match status" value="1"/>
</dbReference>
<feature type="compositionally biased region" description="Polar residues" evidence="1">
    <location>
        <begin position="18"/>
        <end position="33"/>
    </location>
</feature>
<dbReference type="Proteomes" id="UP000193067">
    <property type="component" value="Unassembled WGS sequence"/>
</dbReference>
<gene>
    <name evidence="2" type="ORF">PYCCODRAFT_1475342</name>
</gene>
<name>A0A1Y2IVS7_TRAC3</name>
<dbReference type="EMBL" id="KZ084093">
    <property type="protein sequence ID" value="OSD05255.1"/>
    <property type="molecule type" value="Genomic_DNA"/>
</dbReference>
<reference evidence="2 3" key="1">
    <citation type="journal article" date="2015" name="Biotechnol. Biofuels">
        <title>Enhanced degradation of softwood versus hardwood by the white-rot fungus Pycnoporus coccineus.</title>
        <authorList>
            <person name="Couturier M."/>
            <person name="Navarro D."/>
            <person name="Chevret D."/>
            <person name="Henrissat B."/>
            <person name="Piumi F."/>
            <person name="Ruiz-Duenas F.J."/>
            <person name="Martinez A.T."/>
            <person name="Grigoriev I.V."/>
            <person name="Riley R."/>
            <person name="Lipzen A."/>
            <person name="Berrin J.G."/>
            <person name="Master E.R."/>
            <person name="Rosso M.N."/>
        </authorList>
    </citation>
    <scope>NUCLEOTIDE SEQUENCE [LARGE SCALE GENOMIC DNA]</scope>
    <source>
        <strain evidence="2 3">BRFM310</strain>
    </source>
</reference>
<dbReference type="InterPro" id="IPR032675">
    <property type="entry name" value="LRR_dom_sf"/>
</dbReference>
<dbReference type="Gene3D" id="3.80.10.10">
    <property type="entry name" value="Ribonuclease Inhibitor"/>
    <property type="match status" value="1"/>
</dbReference>
<sequence length="576" mass="65232">MLKRVRRSIIALLPESARQTMSGAPTDPSSQLSNDRRAVPSASAHGALSNIDILDAIFVYFDYAPFHGIEETPNKVAQHLSRNYKVDVTRTKTLAHLVRVCKAFSEPALRVLWRQLHDVFPLLRLLPSLYQVQENVPSGRRYGPISLDIYHLPDEVPQSEYDRLLQYAPYVRRLYALSPATTPFRRAEITEEGWVSVIRALGDQPLLPNLGTLHWLMERPAEELPQITTLLSPSIKILKLFCHVDLEQEQRLAEVQEAWKPYLQRLIEALPQRVPELIDLGFYTEDLDTRLVLEPLSLNHPPSLRTLSLSNSPQCTSIAFDPPGLLPLTRFATIQSLTLTLSLADLVVDGRTPEIRLDNLTELRIPYHPGHSCALNAIASSSLRELEVSGLQCFIPSTFQNICASWVRSFPQLESISCWLASEHVERVASRWPISTLLQPLLALPRMRKVWIAFTSWLPIKVTDHDVTTFAQAWTSIEQLHLAAAAFDLTCYQTGLPSLVALATHCPHLSDLLMVQLVIREDDIANLPPEPPNPLHALRAVKVNYGMQPATYRLVRDMIFPNLDQKLDARDWLYRD</sequence>
<evidence type="ECO:0000256" key="1">
    <source>
        <dbReference type="SAM" id="MobiDB-lite"/>
    </source>
</evidence>
<protein>
    <recommendedName>
        <fullName evidence="4">F-box domain-containing protein</fullName>
    </recommendedName>
</protein>
<dbReference type="STRING" id="1353009.A0A1Y2IVS7"/>
<dbReference type="AlphaFoldDB" id="A0A1Y2IVS7"/>
<accession>A0A1Y2IVS7</accession>
<evidence type="ECO:0000313" key="3">
    <source>
        <dbReference type="Proteomes" id="UP000193067"/>
    </source>
</evidence>
<dbReference type="OrthoDB" id="2751365at2759"/>
<proteinExistence type="predicted"/>
<keyword evidence="3" id="KW-1185">Reference proteome</keyword>